<protein>
    <submittedName>
        <fullName evidence="2">DUF192 domain-containing protein</fullName>
    </submittedName>
</protein>
<dbReference type="InterPro" id="IPR003795">
    <property type="entry name" value="DUF192"/>
</dbReference>
<organism evidence="2 3">
    <name type="scientific">Rubrivivax rivuli</name>
    <dbReference type="NCBI Taxonomy" id="1862385"/>
    <lineage>
        <taxon>Bacteria</taxon>
        <taxon>Pseudomonadati</taxon>
        <taxon>Pseudomonadota</taxon>
        <taxon>Betaproteobacteria</taxon>
        <taxon>Burkholderiales</taxon>
        <taxon>Sphaerotilaceae</taxon>
        <taxon>Rubrivivax</taxon>
    </lineage>
</organism>
<gene>
    <name evidence="2" type="ORF">EOE66_15775</name>
</gene>
<feature type="chain" id="PRO_5019362434" evidence="1">
    <location>
        <begin position="26"/>
        <end position="153"/>
    </location>
</feature>
<dbReference type="EMBL" id="SACR01000004">
    <property type="protein sequence ID" value="RVU45564.1"/>
    <property type="molecule type" value="Genomic_DNA"/>
</dbReference>
<dbReference type="PANTHER" id="PTHR37953">
    <property type="entry name" value="UPF0127 PROTEIN MJ1496"/>
    <property type="match status" value="1"/>
</dbReference>
<evidence type="ECO:0000313" key="2">
    <source>
        <dbReference type="EMBL" id="RVU45564.1"/>
    </source>
</evidence>
<keyword evidence="3" id="KW-1185">Reference proteome</keyword>
<reference evidence="2 3" key="1">
    <citation type="submission" date="2019-01" db="EMBL/GenBank/DDBJ databases">
        <authorList>
            <person name="Chen W.-M."/>
        </authorList>
    </citation>
    <scope>NUCLEOTIDE SEQUENCE [LARGE SCALE GENOMIC DNA]</scope>
    <source>
        <strain evidence="2 3">KYPY4</strain>
    </source>
</reference>
<name>A0A437RFS3_9BURK</name>
<dbReference type="Gene3D" id="2.60.120.1140">
    <property type="entry name" value="Protein of unknown function DUF192"/>
    <property type="match status" value="1"/>
</dbReference>
<dbReference type="InterPro" id="IPR038695">
    <property type="entry name" value="Saro_0823-like_sf"/>
</dbReference>
<dbReference type="PANTHER" id="PTHR37953:SF1">
    <property type="entry name" value="UPF0127 PROTEIN MJ1496"/>
    <property type="match status" value="1"/>
</dbReference>
<sequence length="153" mass="16832">MISIKPTQFLAALLGALLVSGLAHAQNGPQPKLKTIELTAGMHVIQTELALTPEQQQIGMMFRRSMGTNEAMLFVEETPGVRCFWMRNTYVPLSIAFIADDGTIVNIADMKPLSDESHCSAKPVRFALEMNQGWFAKRGIKPGSRIRGAPFSK</sequence>
<evidence type="ECO:0000313" key="3">
    <source>
        <dbReference type="Proteomes" id="UP000285575"/>
    </source>
</evidence>
<feature type="signal peptide" evidence="1">
    <location>
        <begin position="1"/>
        <end position="25"/>
    </location>
</feature>
<dbReference type="Proteomes" id="UP000285575">
    <property type="component" value="Unassembled WGS sequence"/>
</dbReference>
<dbReference type="OrthoDB" id="5526466at2"/>
<keyword evidence="1" id="KW-0732">Signal</keyword>
<accession>A0A437RFS3</accession>
<dbReference type="RefSeq" id="WP_128229653.1">
    <property type="nucleotide sequence ID" value="NZ_SACR01000004.1"/>
</dbReference>
<comment type="caution">
    <text evidence="2">The sequence shown here is derived from an EMBL/GenBank/DDBJ whole genome shotgun (WGS) entry which is preliminary data.</text>
</comment>
<evidence type="ECO:0000256" key="1">
    <source>
        <dbReference type="SAM" id="SignalP"/>
    </source>
</evidence>
<dbReference type="Pfam" id="PF02643">
    <property type="entry name" value="DUF192"/>
    <property type="match status" value="1"/>
</dbReference>
<dbReference type="AlphaFoldDB" id="A0A437RFS3"/>
<proteinExistence type="predicted"/>